<evidence type="ECO:0000313" key="2">
    <source>
        <dbReference type="EMBL" id="KZV27157.1"/>
    </source>
</evidence>
<dbReference type="AlphaFoldDB" id="A0A2Z7B6G1"/>
<sequence>MSTALTVKNKISFVDGSQLRPKSDDLLYESWVRRNVTIKSFCSIVKLPNNLDIPVTQIGSVQLFPELTLQNVLFVPIFKFNLLSISSFTKHVPCSVSFSSESCQI</sequence>
<reference evidence="2 3" key="1">
    <citation type="journal article" date="2015" name="Proc. Natl. Acad. Sci. U.S.A.">
        <title>The resurrection genome of Boea hygrometrica: A blueprint for survival of dehydration.</title>
        <authorList>
            <person name="Xiao L."/>
            <person name="Yang G."/>
            <person name="Zhang L."/>
            <person name="Yang X."/>
            <person name="Zhao S."/>
            <person name="Ji Z."/>
            <person name="Zhou Q."/>
            <person name="Hu M."/>
            <person name="Wang Y."/>
            <person name="Chen M."/>
            <person name="Xu Y."/>
            <person name="Jin H."/>
            <person name="Xiao X."/>
            <person name="Hu G."/>
            <person name="Bao F."/>
            <person name="Hu Y."/>
            <person name="Wan P."/>
            <person name="Li L."/>
            <person name="Deng X."/>
            <person name="Kuang T."/>
            <person name="Xiang C."/>
            <person name="Zhu J.K."/>
            <person name="Oliver M.J."/>
            <person name="He Y."/>
        </authorList>
    </citation>
    <scope>NUCLEOTIDE SEQUENCE [LARGE SCALE GENOMIC DNA]</scope>
    <source>
        <strain evidence="3">cv. XS01</strain>
    </source>
</reference>
<keyword evidence="3" id="KW-1185">Reference proteome</keyword>
<evidence type="ECO:0000259" key="1">
    <source>
        <dbReference type="Pfam" id="PF22936"/>
    </source>
</evidence>
<evidence type="ECO:0000313" key="3">
    <source>
        <dbReference type="Proteomes" id="UP000250235"/>
    </source>
</evidence>
<dbReference type="InterPro" id="IPR054722">
    <property type="entry name" value="PolX-like_BBD"/>
</dbReference>
<dbReference type="Pfam" id="PF22936">
    <property type="entry name" value="Pol_BBD"/>
    <property type="match status" value="1"/>
</dbReference>
<dbReference type="Proteomes" id="UP000250235">
    <property type="component" value="Unassembled WGS sequence"/>
</dbReference>
<feature type="domain" description="Retrovirus-related Pol polyprotein from transposon TNT 1-94-like beta-barrel" evidence="1">
    <location>
        <begin position="42"/>
        <end position="90"/>
    </location>
</feature>
<proteinExistence type="predicted"/>
<protein>
    <recommendedName>
        <fullName evidence="1">Retrovirus-related Pol polyprotein from transposon TNT 1-94-like beta-barrel domain-containing protein</fullName>
    </recommendedName>
</protein>
<name>A0A2Z7B6G1_9LAMI</name>
<accession>A0A2Z7B6G1</accession>
<organism evidence="2 3">
    <name type="scientific">Dorcoceras hygrometricum</name>
    <dbReference type="NCBI Taxonomy" id="472368"/>
    <lineage>
        <taxon>Eukaryota</taxon>
        <taxon>Viridiplantae</taxon>
        <taxon>Streptophyta</taxon>
        <taxon>Embryophyta</taxon>
        <taxon>Tracheophyta</taxon>
        <taxon>Spermatophyta</taxon>
        <taxon>Magnoliopsida</taxon>
        <taxon>eudicotyledons</taxon>
        <taxon>Gunneridae</taxon>
        <taxon>Pentapetalae</taxon>
        <taxon>asterids</taxon>
        <taxon>lamiids</taxon>
        <taxon>Lamiales</taxon>
        <taxon>Gesneriaceae</taxon>
        <taxon>Didymocarpoideae</taxon>
        <taxon>Trichosporeae</taxon>
        <taxon>Loxocarpinae</taxon>
        <taxon>Dorcoceras</taxon>
    </lineage>
</organism>
<dbReference type="OrthoDB" id="914071at2759"/>
<gene>
    <name evidence="2" type="ORF">F511_21664</name>
</gene>
<dbReference type="EMBL" id="KV010657">
    <property type="protein sequence ID" value="KZV27157.1"/>
    <property type="molecule type" value="Genomic_DNA"/>
</dbReference>